<dbReference type="HOGENOM" id="CLU_2400646_0_0_1"/>
<dbReference type="AlphaFoldDB" id="R9PAV5"/>
<feature type="region of interest" description="Disordered" evidence="1">
    <location>
        <begin position="1"/>
        <end position="71"/>
    </location>
</feature>
<reference evidence="3" key="1">
    <citation type="journal article" date="2013" name="Genome Announc.">
        <title>Draft genome sequence of the basidiomycetous yeast-like fungus Pseudozyma hubeiensis SY62, which produces an abundant amount of the biosurfactant mannosylerythritol lipids.</title>
        <authorList>
            <person name="Konishi M."/>
            <person name="Hatada Y."/>
            <person name="Horiuchi J."/>
        </authorList>
    </citation>
    <scope>NUCLEOTIDE SEQUENCE [LARGE SCALE GENOMIC DNA]</scope>
    <source>
        <strain evidence="3">SY62</strain>
    </source>
</reference>
<proteinExistence type="predicted"/>
<accession>R9PAV5</accession>
<name>R9PAV5_PSEHS</name>
<protein>
    <submittedName>
        <fullName evidence="2">Alpha-1,3-glucan synthase Ags2</fullName>
    </submittedName>
</protein>
<feature type="compositionally biased region" description="Basic and acidic residues" evidence="1">
    <location>
        <begin position="55"/>
        <end position="66"/>
    </location>
</feature>
<keyword evidence="3" id="KW-1185">Reference proteome</keyword>
<evidence type="ECO:0000313" key="2">
    <source>
        <dbReference type="EMBL" id="GAC98479.1"/>
    </source>
</evidence>
<organism evidence="2 3">
    <name type="scientific">Pseudozyma hubeiensis (strain SY62)</name>
    <name type="common">Yeast</name>
    <dbReference type="NCBI Taxonomy" id="1305764"/>
    <lineage>
        <taxon>Eukaryota</taxon>
        <taxon>Fungi</taxon>
        <taxon>Dikarya</taxon>
        <taxon>Basidiomycota</taxon>
        <taxon>Ustilaginomycotina</taxon>
        <taxon>Ustilaginomycetes</taxon>
        <taxon>Ustilaginales</taxon>
        <taxon>Ustilaginaceae</taxon>
        <taxon>Pseudozyma</taxon>
    </lineage>
</organism>
<dbReference type="EMBL" id="DF238820">
    <property type="protein sequence ID" value="GAC98479.1"/>
    <property type="molecule type" value="Genomic_DNA"/>
</dbReference>
<dbReference type="Proteomes" id="UP000014071">
    <property type="component" value="Unassembled WGS sequence"/>
</dbReference>
<dbReference type="RefSeq" id="XP_012192066.1">
    <property type="nucleotide sequence ID" value="XM_012336676.1"/>
</dbReference>
<dbReference type="GeneID" id="24111345"/>
<sequence length="93" mass="10644">MEVSLRHNLHPAAAKSRAVQRRSESEVRVITSSGVTKHRQHSESSLRILDNIDNGTKRPRAEESRLSRQIVSAQSSQYETELLYRPFRSQAET</sequence>
<evidence type="ECO:0000313" key="3">
    <source>
        <dbReference type="Proteomes" id="UP000014071"/>
    </source>
</evidence>
<gene>
    <name evidence="2" type="ORF">PHSY_006073</name>
</gene>
<evidence type="ECO:0000256" key="1">
    <source>
        <dbReference type="SAM" id="MobiDB-lite"/>
    </source>
</evidence>